<organism evidence="1 2">
    <name type="scientific">Pedobacter punctiformis</name>
    <dbReference type="NCBI Taxonomy" id="3004097"/>
    <lineage>
        <taxon>Bacteria</taxon>
        <taxon>Pseudomonadati</taxon>
        <taxon>Bacteroidota</taxon>
        <taxon>Sphingobacteriia</taxon>
        <taxon>Sphingobacteriales</taxon>
        <taxon>Sphingobacteriaceae</taxon>
        <taxon>Pedobacter</taxon>
    </lineage>
</organism>
<keyword evidence="2" id="KW-1185">Reference proteome</keyword>
<evidence type="ECO:0000313" key="2">
    <source>
        <dbReference type="Proteomes" id="UP001144347"/>
    </source>
</evidence>
<dbReference type="EMBL" id="JAPWGM010000005">
    <property type="protein sequence ID" value="MCZ4245143.1"/>
    <property type="molecule type" value="Genomic_DNA"/>
</dbReference>
<reference evidence="1" key="1">
    <citation type="submission" date="2022-12" db="EMBL/GenBank/DDBJ databases">
        <title>Genome sequence of HCMS5-2.</title>
        <authorList>
            <person name="Woo H."/>
        </authorList>
    </citation>
    <scope>NUCLEOTIDE SEQUENCE</scope>
    <source>
        <strain evidence="1">HCMS5-2</strain>
    </source>
</reference>
<comment type="caution">
    <text evidence="1">The sequence shown here is derived from an EMBL/GenBank/DDBJ whole genome shotgun (WGS) entry which is preliminary data.</text>
</comment>
<name>A0ABT4LB54_9SPHI</name>
<dbReference type="Proteomes" id="UP001144347">
    <property type="component" value="Unassembled WGS sequence"/>
</dbReference>
<dbReference type="RefSeq" id="WP_269428200.1">
    <property type="nucleotide sequence ID" value="NZ_JAPWGM010000005.1"/>
</dbReference>
<accession>A0ABT4LB54</accession>
<proteinExistence type="predicted"/>
<gene>
    <name evidence="1" type="ORF">O0955_14120</name>
</gene>
<protein>
    <submittedName>
        <fullName evidence="1">Uncharacterized protein</fullName>
    </submittedName>
</protein>
<sequence>MCIVLLVVEKEGTYTGNNMQDKERNNDIINAEFDNEILELIAQIVVEYLLENKEGR</sequence>
<evidence type="ECO:0000313" key="1">
    <source>
        <dbReference type="EMBL" id="MCZ4245143.1"/>
    </source>
</evidence>